<comment type="catalytic activity">
    <reaction evidence="7">
        <text>Endonucleolytic cleavage of RNA, removing 5'-extranucleotides from tRNA precursor.</text>
        <dbReference type="EC" id="3.1.26.5"/>
    </reaction>
</comment>
<evidence type="ECO:0000256" key="4">
    <source>
        <dbReference type="ARBA" id="ARBA00022759"/>
    </source>
</evidence>
<keyword evidence="10" id="KW-1185">Reference proteome</keyword>
<dbReference type="GO" id="GO:0030677">
    <property type="term" value="C:ribonuclease P complex"/>
    <property type="evidence" value="ECO:0007669"/>
    <property type="project" value="TreeGrafter"/>
</dbReference>
<dbReference type="SUPFAM" id="SSF54211">
    <property type="entry name" value="Ribosomal protein S5 domain 2-like"/>
    <property type="match status" value="1"/>
</dbReference>
<evidence type="ECO:0000256" key="6">
    <source>
        <dbReference type="ARBA" id="ARBA00022884"/>
    </source>
</evidence>
<comment type="function">
    <text evidence="1 7">RNaseP catalyzes the removal of the 5'-leader sequence from pre-tRNA to produce the mature 5'-terminus. It can also cleave other RNA substrates such as 4.5S RNA. The protein component plays an auxiliary but essential role in vivo by binding to the 5'-leader sequence and broadening the substrate specificity of the ribozyme.</text>
</comment>
<evidence type="ECO:0000313" key="10">
    <source>
        <dbReference type="Proteomes" id="UP000659388"/>
    </source>
</evidence>
<evidence type="ECO:0000256" key="2">
    <source>
        <dbReference type="ARBA" id="ARBA00022694"/>
    </source>
</evidence>
<organism evidence="9 10">
    <name type="scientific">Fulvivirga sediminis</name>
    <dbReference type="NCBI Taxonomy" id="2803949"/>
    <lineage>
        <taxon>Bacteria</taxon>
        <taxon>Pseudomonadati</taxon>
        <taxon>Bacteroidota</taxon>
        <taxon>Cytophagia</taxon>
        <taxon>Cytophagales</taxon>
        <taxon>Fulvivirgaceae</taxon>
        <taxon>Fulvivirga</taxon>
    </lineage>
</organism>
<dbReference type="NCBIfam" id="TIGR00188">
    <property type="entry name" value="rnpA"/>
    <property type="match status" value="1"/>
</dbReference>
<dbReference type="PROSITE" id="PS00648">
    <property type="entry name" value="RIBONUCLEASE_P"/>
    <property type="match status" value="1"/>
</dbReference>
<evidence type="ECO:0000313" key="9">
    <source>
        <dbReference type="EMBL" id="MBL3659072.1"/>
    </source>
</evidence>
<evidence type="ECO:0000256" key="7">
    <source>
        <dbReference type="HAMAP-Rule" id="MF_00227"/>
    </source>
</evidence>
<dbReference type="PANTHER" id="PTHR33992:SF1">
    <property type="entry name" value="RIBONUCLEASE P PROTEIN COMPONENT"/>
    <property type="match status" value="1"/>
</dbReference>
<dbReference type="GO" id="GO:0001682">
    <property type="term" value="P:tRNA 5'-leader removal"/>
    <property type="evidence" value="ECO:0007669"/>
    <property type="project" value="UniProtKB-UniRule"/>
</dbReference>
<keyword evidence="5 7" id="KW-0378">Hydrolase</keyword>
<evidence type="ECO:0000256" key="5">
    <source>
        <dbReference type="ARBA" id="ARBA00022801"/>
    </source>
</evidence>
<dbReference type="Pfam" id="PF00825">
    <property type="entry name" value="Ribonuclease_P"/>
    <property type="match status" value="1"/>
</dbReference>
<dbReference type="EMBL" id="JAESIY010000027">
    <property type="protein sequence ID" value="MBL3659072.1"/>
    <property type="molecule type" value="Genomic_DNA"/>
</dbReference>
<dbReference type="AlphaFoldDB" id="A0A937F9P7"/>
<keyword evidence="4 7" id="KW-0255">Endonuclease</keyword>
<evidence type="ECO:0000256" key="3">
    <source>
        <dbReference type="ARBA" id="ARBA00022722"/>
    </source>
</evidence>
<dbReference type="PANTHER" id="PTHR33992">
    <property type="entry name" value="RIBONUCLEASE P PROTEIN COMPONENT"/>
    <property type="match status" value="1"/>
</dbReference>
<evidence type="ECO:0000256" key="8">
    <source>
        <dbReference type="NCBIfam" id="TIGR00188"/>
    </source>
</evidence>
<protein>
    <recommendedName>
        <fullName evidence="7 8">Ribonuclease P protein component</fullName>
        <shortName evidence="7">RNase P protein</shortName>
        <shortName evidence="7">RNaseP protein</shortName>
        <ecNumber evidence="7 8">3.1.26.5</ecNumber>
    </recommendedName>
    <alternativeName>
        <fullName evidence="7">Protein C5</fullName>
    </alternativeName>
</protein>
<name>A0A937F9P7_9BACT</name>
<comment type="caution">
    <text evidence="9">The sequence shown here is derived from an EMBL/GenBank/DDBJ whole genome shotgun (WGS) entry which is preliminary data.</text>
</comment>
<keyword evidence="3 7" id="KW-0540">Nuclease</keyword>
<dbReference type="InterPro" id="IPR014721">
    <property type="entry name" value="Ribsml_uS5_D2-typ_fold_subgr"/>
</dbReference>
<dbReference type="EC" id="3.1.26.5" evidence="7 8"/>
<dbReference type="InterPro" id="IPR020539">
    <property type="entry name" value="RNase_P_CS"/>
</dbReference>
<evidence type="ECO:0000256" key="1">
    <source>
        <dbReference type="ARBA" id="ARBA00002663"/>
    </source>
</evidence>
<accession>A0A937F9P7</accession>
<dbReference type="Gene3D" id="3.30.230.10">
    <property type="match status" value="1"/>
</dbReference>
<keyword evidence="6 7" id="KW-0694">RNA-binding</keyword>
<proteinExistence type="inferred from homology"/>
<gene>
    <name evidence="7 9" type="primary">rnpA</name>
    <name evidence="9" type="ORF">JL102_23200</name>
</gene>
<dbReference type="GO" id="GO:0042781">
    <property type="term" value="F:3'-tRNA processing endoribonuclease activity"/>
    <property type="evidence" value="ECO:0007669"/>
    <property type="project" value="TreeGrafter"/>
</dbReference>
<keyword evidence="2 7" id="KW-0819">tRNA processing</keyword>
<reference evidence="9" key="1">
    <citation type="submission" date="2021-01" db="EMBL/GenBank/DDBJ databases">
        <title>Fulvivirga kasyanovii gen. nov., sp nov., a novel member of the phylum Bacteroidetes isolated from seawater in a mussel farm.</title>
        <authorList>
            <person name="Zhao L.-H."/>
            <person name="Wang Z.-J."/>
        </authorList>
    </citation>
    <scope>NUCLEOTIDE SEQUENCE</scope>
    <source>
        <strain evidence="9">2943</strain>
    </source>
</reference>
<comment type="subunit">
    <text evidence="7">Consists of a catalytic RNA component (M1 or rnpB) and a protein subunit.</text>
</comment>
<dbReference type="HAMAP" id="MF_00227">
    <property type="entry name" value="RNase_P"/>
    <property type="match status" value="1"/>
</dbReference>
<dbReference type="Proteomes" id="UP000659388">
    <property type="component" value="Unassembled WGS sequence"/>
</dbReference>
<dbReference type="InterPro" id="IPR000100">
    <property type="entry name" value="RNase_P"/>
</dbReference>
<dbReference type="GO" id="GO:0004526">
    <property type="term" value="F:ribonuclease P activity"/>
    <property type="evidence" value="ECO:0007669"/>
    <property type="project" value="UniProtKB-UniRule"/>
</dbReference>
<comment type="similarity">
    <text evidence="7">Belongs to the RnpA family.</text>
</comment>
<dbReference type="GO" id="GO:0000049">
    <property type="term" value="F:tRNA binding"/>
    <property type="evidence" value="ECO:0007669"/>
    <property type="project" value="UniProtKB-UniRule"/>
</dbReference>
<sequence>MRLNTFGKSERLSHKKYIQELFSQGSSFYLYPFKVIYRPFSGIDENQVLIAVSKRNFKKAVDRNKVKRRVREAYRLNKPQFQSPVKFQIAYIYTANEILPFRNIEKKLISVSQRLNKMSTLKHKNDEETTKG</sequence>
<dbReference type="RefSeq" id="WP_202246866.1">
    <property type="nucleotide sequence ID" value="NZ_JAESIY010000027.1"/>
</dbReference>
<dbReference type="InterPro" id="IPR020568">
    <property type="entry name" value="Ribosomal_Su5_D2-typ_SF"/>
</dbReference>